<dbReference type="AlphaFoldDB" id="A0AB36K809"/>
<comment type="caution">
    <text evidence="1">The sequence shown here is derived from an EMBL/GenBank/DDBJ whole genome shotgun (WGS) entry which is preliminary data.</text>
</comment>
<dbReference type="Proteomes" id="UP000188726">
    <property type="component" value="Unassembled WGS sequence"/>
</dbReference>
<proteinExistence type="predicted"/>
<dbReference type="EMBL" id="MUEO01000009">
    <property type="protein sequence ID" value="OOE45118.1"/>
    <property type="molecule type" value="Genomic_DNA"/>
</dbReference>
<accession>A0AB36K809</accession>
<sequence length="99" mass="11649">MNATQRQARRLKELGFRVWARQINPAAPAGKRRKPTMKWIRENISIDQAGAIMRALGYDPKDKWEIKQPERPFLETRDKQLAEISKESMARMRKKGRSK</sequence>
<organism evidence="1 2">
    <name type="scientific">Salinivibrio kushneri</name>
    <dbReference type="NCBI Taxonomy" id="1908198"/>
    <lineage>
        <taxon>Bacteria</taxon>
        <taxon>Pseudomonadati</taxon>
        <taxon>Pseudomonadota</taxon>
        <taxon>Gammaproteobacteria</taxon>
        <taxon>Vibrionales</taxon>
        <taxon>Vibrionaceae</taxon>
        <taxon>Salinivibrio</taxon>
    </lineage>
</organism>
<evidence type="ECO:0000313" key="2">
    <source>
        <dbReference type="Proteomes" id="UP000188726"/>
    </source>
</evidence>
<name>A0AB36K809_9GAMM</name>
<reference evidence="1 2" key="1">
    <citation type="journal article" date="2017" name="Genome Announc.">
        <title>Draft Genome Sequences of Salinivibrio proteolyticus, Salinivibrio sharmensis, Salinivibrio siamensis, Salinivibrio costicola subsp. alcaliphilus, Salinivibrio costicola subsp. vallismortis, and 29 New Isolates Belonging to the Genus Salinivibrio.</title>
        <authorList>
            <person name="Lopez-Hermoso C."/>
            <person name="de la Haba R.R."/>
            <person name="Sanchez-Porro C."/>
            <person name="Bayliss S.C."/>
            <person name="Feil E.J."/>
            <person name="Ventosa A."/>
        </authorList>
    </citation>
    <scope>NUCLEOTIDE SEQUENCE [LARGE SCALE GENOMIC DNA]</scope>
    <source>
        <strain evidence="1 2">IC202</strain>
    </source>
</reference>
<evidence type="ECO:0008006" key="3">
    <source>
        <dbReference type="Google" id="ProtNLM"/>
    </source>
</evidence>
<protein>
    <recommendedName>
        <fullName evidence="3">Transcriptional regulator</fullName>
    </recommendedName>
</protein>
<evidence type="ECO:0000313" key="1">
    <source>
        <dbReference type="EMBL" id="OOE45118.1"/>
    </source>
</evidence>
<gene>
    <name evidence="1" type="ORF">BZG09_05285</name>
</gene>